<dbReference type="PANTHER" id="PTHR34220:SF7">
    <property type="entry name" value="SENSOR HISTIDINE KINASE YPDA"/>
    <property type="match status" value="1"/>
</dbReference>
<evidence type="ECO:0000259" key="2">
    <source>
        <dbReference type="Pfam" id="PF06580"/>
    </source>
</evidence>
<comment type="caution">
    <text evidence="3">The sequence shown here is derived from an EMBL/GenBank/DDBJ whole genome shotgun (WGS) entry which is preliminary data.</text>
</comment>
<evidence type="ECO:0000313" key="4">
    <source>
        <dbReference type="Proteomes" id="UP000553459"/>
    </source>
</evidence>
<keyword evidence="3" id="KW-0808">Transferase</keyword>
<accession>A0A845PTC0</accession>
<proteinExistence type="predicted"/>
<dbReference type="AlphaFoldDB" id="A0A845PTC0"/>
<gene>
    <name evidence="3" type="ORF">GNY06_02390</name>
</gene>
<dbReference type="RefSeq" id="WP_166518655.1">
    <property type="nucleotide sequence ID" value="NZ_JAAABJ010000248.1"/>
</dbReference>
<dbReference type="Proteomes" id="UP000553459">
    <property type="component" value="Unassembled WGS sequence"/>
</dbReference>
<dbReference type="InterPro" id="IPR050640">
    <property type="entry name" value="Bact_2-comp_sensor_kinase"/>
</dbReference>
<sequence length="255" mass="29833">MNHTNLIHSNHPLMLAFIVGLLIIIAFFVYKIRCLQIEKTILLDEKEILKNKLKNINLDYIETKLNPHLFKNILNSVQSHAYQTYVSLDKLSGVLDYILYESSERFVTPESELDFTLNLIEINKVKINPLFNFRIKSQIDKLHPIYKEKVLAPLITVDFIENAFKHTDFLAEDAFIFIFLSLQNGILEIKVENKISNKSPLLKDHSGFGSGSLEPRLKKLYKKNFSVKKEIQHQVYTAYLKINLNDKYNQVRYTR</sequence>
<keyword evidence="3" id="KW-0418">Kinase</keyword>
<dbReference type="GO" id="GO:0016020">
    <property type="term" value="C:membrane"/>
    <property type="evidence" value="ECO:0007669"/>
    <property type="project" value="InterPro"/>
</dbReference>
<reference evidence="3 4" key="1">
    <citation type="submission" date="2019-11" db="EMBL/GenBank/DDBJ databases">
        <title>Characterization of Elizabethkingia argenteiflava sp. nov., isolated from inner surface of Soybean Pods.</title>
        <authorList>
            <person name="Mo S."/>
        </authorList>
    </citation>
    <scope>NUCLEOTIDE SEQUENCE [LARGE SCALE GENOMIC DNA]</scope>
    <source>
        <strain evidence="3 4">YB22</strain>
    </source>
</reference>
<keyword evidence="1" id="KW-0812">Transmembrane</keyword>
<protein>
    <submittedName>
        <fullName evidence="3">Histidine kinase</fullName>
    </submittedName>
</protein>
<keyword evidence="1" id="KW-1133">Transmembrane helix</keyword>
<keyword evidence="4" id="KW-1185">Reference proteome</keyword>
<keyword evidence="1" id="KW-0472">Membrane</keyword>
<dbReference type="PANTHER" id="PTHR34220">
    <property type="entry name" value="SENSOR HISTIDINE KINASE YPDA"/>
    <property type="match status" value="1"/>
</dbReference>
<name>A0A845PTC0_9FLAO</name>
<feature type="domain" description="Signal transduction histidine kinase internal region" evidence="2">
    <location>
        <begin position="58"/>
        <end position="127"/>
    </location>
</feature>
<dbReference type="InterPro" id="IPR010559">
    <property type="entry name" value="Sig_transdc_His_kin_internal"/>
</dbReference>
<organism evidence="3 4">
    <name type="scientific">Elizabethkingia argenteiflava</name>
    <dbReference type="NCBI Taxonomy" id="2681556"/>
    <lineage>
        <taxon>Bacteria</taxon>
        <taxon>Pseudomonadati</taxon>
        <taxon>Bacteroidota</taxon>
        <taxon>Flavobacteriia</taxon>
        <taxon>Flavobacteriales</taxon>
        <taxon>Weeksellaceae</taxon>
        <taxon>Elizabethkingia</taxon>
    </lineage>
</organism>
<dbReference type="GO" id="GO:0000155">
    <property type="term" value="F:phosphorelay sensor kinase activity"/>
    <property type="evidence" value="ECO:0007669"/>
    <property type="project" value="InterPro"/>
</dbReference>
<feature type="transmembrane region" description="Helical" evidence="1">
    <location>
        <begin position="12"/>
        <end position="30"/>
    </location>
</feature>
<dbReference type="Pfam" id="PF06580">
    <property type="entry name" value="His_kinase"/>
    <property type="match status" value="1"/>
</dbReference>
<evidence type="ECO:0000313" key="3">
    <source>
        <dbReference type="EMBL" id="NAW50281.1"/>
    </source>
</evidence>
<evidence type="ECO:0000256" key="1">
    <source>
        <dbReference type="SAM" id="Phobius"/>
    </source>
</evidence>
<dbReference type="EMBL" id="JAAABJ010000248">
    <property type="protein sequence ID" value="NAW50281.1"/>
    <property type="molecule type" value="Genomic_DNA"/>
</dbReference>